<evidence type="ECO:0000256" key="3">
    <source>
        <dbReference type="ARBA" id="ARBA00022692"/>
    </source>
</evidence>
<feature type="transmembrane region" description="Helical" evidence="6">
    <location>
        <begin position="54"/>
        <end position="76"/>
    </location>
</feature>
<keyword evidence="5 6" id="KW-0472">Membrane</keyword>
<comment type="caution">
    <text evidence="7">The sequence shown here is derived from an EMBL/GenBank/DDBJ whole genome shotgun (WGS) entry which is preliminary data.</text>
</comment>
<feature type="transmembrane region" description="Helical" evidence="6">
    <location>
        <begin position="83"/>
        <end position="101"/>
    </location>
</feature>
<keyword evidence="4 6" id="KW-1133">Transmembrane helix</keyword>
<keyword evidence="8" id="KW-1185">Reference proteome</keyword>
<dbReference type="InterPro" id="IPR051461">
    <property type="entry name" value="UPF0750_membrane"/>
</dbReference>
<feature type="transmembrane region" description="Helical" evidence="6">
    <location>
        <begin position="113"/>
        <end position="131"/>
    </location>
</feature>
<protein>
    <submittedName>
        <fullName evidence="7">Uncharacterized membrane-anchored protein YitT (DUF2179 family)</fullName>
    </submittedName>
</protein>
<feature type="transmembrane region" description="Helical" evidence="6">
    <location>
        <begin position="21"/>
        <end position="42"/>
    </location>
</feature>
<dbReference type="AlphaFoldDB" id="A0A7X0KVN4"/>
<dbReference type="EMBL" id="JACHML010000001">
    <property type="protein sequence ID" value="MBB6392417.1"/>
    <property type="molecule type" value="Genomic_DNA"/>
</dbReference>
<name>A0A7X0KVN4_9MICO</name>
<keyword evidence="3 6" id="KW-0812">Transmembrane</keyword>
<dbReference type="InterPro" id="IPR003740">
    <property type="entry name" value="YitT"/>
</dbReference>
<comment type="subcellular location">
    <subcellularLocation>
        <location evidence="1">Cell membrane</location>
        <topology evidence="1">Multi-pass membrane protein</topology>
    </subcellularLocation>
</comment>
<dbReference type="RefSeq" id="WP_246414050.1">
    <property type="nucleotide sequence ID" value="NZ_BAAAJR010000013.1"/>
</dbReference>
<evidence type="ECO:0000256" key="4">
    <source>
        <dbReference type="ARBA" id="ARBA00022989"/>
    </source>
</evidence>
<evidence type="ECO:0000256" key="6">
    <source>
        <dbReference type="SAM" id="Phobius"/>
    </source>
</evidence>
<evidence type="ECO:0000313" key="8">
    <source>
        <dbReference type="Proteomes" id="UP000537775"/>
    </source>
</evidence>
<dbReference type="Pfam" id="PF02588">
    <property type="entry name" value="YitT_membrane"/>
    <property type="match status" value="1"/>
</dbReference>
<gene>
    <name evidence="7" type="ORF">HD594_002730</name>
</gene>
<dbReference type="PANTHER" id="PTHR33545:SF5">
    <property type="entry name" value="UPF0750 MEMBRANE PROTEIN YITT"/>
    <property type="match status" value="1"/>
</dbReference>
<sequence>MSTAPQPVGVRHSILDDLTGLLSGVLVASLGLYLLSTGGVVTGGTAGLSLLISYAVPIPFGVIFVAVNIPFFALGVAKRGWPFILRSLACVVAVSLLGPLHRAVLGEVPIDPLYAALLGNVLAGVGLLILFRHSASLGGFNIVALIAQERLGWRAGYVQMALDGVVVLLSLIVVSPLLVLMSAAGAVALNGIIALNHRPGRYMGY</sequence>
<dbReference type="Proteomes" id="UP000537775">
    <property type="component" value="Unassembled WGS sequence"/>
</dbReference>
<evidence type="ECO:0000256" key="1">
    <source>
        <dbReference type="ARBA" id="ARBA00004651"/>
    </source>
</evidence>
<reference evidence="7 8" key="1">
    <citation type="submission" date="2020-08" db="EMBL/GenBank/DDBJ databases">
        <title>Sequencing the genomes of 1000 actinobacteria strains.</title>
        <authorList>
            <person name="Klenk H.-P."/>
        </authorList>
    </citation>
    <scope>NUCLEOTIDE SEQUENCE [LARGE SCALE GENOMIC DNA]</scope>
    <source>
        <strain evidence="7 8">DSM 12511</strain>
    </source>
</reference>
<dbReference type="GO" id="GO:0005886">
    <property type="term" value="C:plasma membrane"/>
    <property type="evidence" value="ECO:0007669"/>
    <property type="project" value="UniProtKB-SubCell"/>
</dbReference>
<organism evidence="7 8">
    <name type="scientific">Microbacterium thalassium</name>
    <dbReference type="NCBI Taxonomy" id="362649"/>
    <lineage>
        <taxon>Bacteria</taxon>
        <taxon>Bacillati</taxon>
        <taxon>Actinomycetota</taxon>
        <taxon>Actinomycetes</taxon>
        <taxon>Micrococcales</taxon>
        <taxon>Microbacteriaceae</taxon>
        <taxon>Microbacterium</taxon>
    </lineage>
</organism>
<dbReference type="PANTHER" id="PTHR33545">
    <property type="entry name" value="UPF0750 MEMBRANE PROTEIN YITT-RELATED"/>
    <property type="match status" value="1"/>
</dbReference>
<evidence type="ECO:0000313" key="7">
    <source>
        <dbReference type="EMBL" id="MBB6392417.1"/>
    </source>
</evidence>
<evidence type="ECO:0000256" key="5">
    <source>
        <dbReference type="ARBA" id="ARBA00023136"/>
    </source>
</evidence>
<proteinExistence type="predicted"/>
<keyword evidence="2" id="KW-1003">Cell membrane</keyword>
<evidence type="ECO:0000256" key="2">
    <source>
        <dbReference type="ARBA" id="ARBA00022475"/>
    </source>
</evidence>
<accession>A0A7X0KVN4</accession>